<dbReference type="InterPro" id="IPR037518">
    <property type="entry name" value="MPN"/>
</dbReference>
<comment type="similarity">
    <text evidence="2">Belongs to the peptidase M67C family.</text>
</comment>
<evidence type="ECO:0000256" key="4">
    <source>
        <dbReference type="ARBA" id="ARBA00022723"/>
    </source>
</evidence>
<proteinExistence type="inferred from homology"/>
<sequence>MEKMANVYLEEMNLEHAYILYTKLITLLIEKLPHHSQYKQITPLNRAEAKKRVTRAFKRAEELKEILRKKYGEELEIWKVKEFERIKLEEEEREKAKLRQQEKEHAEQQELERQKQLEQQRRDENEQQFLVLTELRSQSQHAFYISHLVIPKQTSTSDSCTTLSEEDIFTYQDSHNLITLGWIHTHPSQTAFMSSIDLHTHCSYQLMLPEAIAIVCAPKHSQTGMYSLTEEHGLKFIAACKLQGFHPHPKEPPIYKDSGHINLDGASSIVVADLR</sequence>
<dbReference type="GO" id="GO:0140492">
    <property type="term" value="F:metal-dependent deubiquitinase activity"/>
    <property type="evidence" value="ECO:0007669"/>
    <property type="project" value="InterPro"/>
</dbReference>
<keyword evidence="8" id="KW-0482">Metalloprotease</keyword>
<evidence type="ECO:0000256" key="3">
    <source>
        <dbReference type="ARBA" id="ARBA00022670"/>
    </source>
</evidence>
<dbReference type="PROSITE" id="PS50249">
    <property type="entry name" value="MPN"/>
    <property type="match status" value="1"/>
</dbReference>
<evidence type="ECO:0000256" key="1">
    <source>
        <dbReference type="ARBA" id="ARBA00001947"/>
    </source>
</evidence>
<dbReference type="CDD" id="cd08066">
    <property type="entry name" value="MPN_AMSH_like"/>
    <property type="match status" value="1"/>
</dbReference>
<reference evidence="9" key="1">
    <citation type="submission" date="2020-04" db="EMBL/GenBank/DDBJ databases">
        <authorList>
            <person name="Alioto T."/>
            <person name="Alioto T."/>
            <person name="Gomez Garrido J."/>
        </authorList>
    </citation>
    <scope>NUCLEOTIDE SEQUENCE</scope>
    <source>
        <strain evidence="9">A484AB</strain>
    </source>
</reference>
<keyword evidence="4" id="KW-0479">Metal-binding</keyword>
<dbReference type="InterPro" id="IPR044098">
    <property type="entry name" value="STAMBP/STALP-like_MPN"/>
</dbReference>
<comment type="caution">
    <text evidence="9">The sequence shown here is derived from an EMBL/GenBank/DDBJ whole genome shotgun (WGS) entry which is preliminary data.</text>
</comment>
<organism evidence="9 10">
    <name type="scientific">Paramuricea clavata</name>
    <name type="common">Red gorgonian</name>
    <name type="synonym">Violescent sea-whip</name>
    <dbReference type="NCBI Taxonomy" id="317549"/>
    <lineage>
        <taxon>Eukaryota</taxon>
        <taxon>Metazoa</taxon>
        <taxon>Cnidaria</taxon>
        <taxon>Anthozoa</taxon>
        <taxon>Octocorallia</taxon>
        <taxon>Malacalcyonacea</taxon>
        <taxon>Plexauridae</taxon>
        <taxon>Paramuricea</taxon>
    </lineage>
</organism>
<keyword evidence="7" id="KW-0862">Zinc</keyword>
<evidence type="ECO:0000256" key="5">
    <source>
        <dbReference type="ARBA" id="ARBA00022786"/>
    </source>
</evidence>
<keyword evidence="3" id="KW-0645">Protease</keyword>
<dbReference type="InterPro" id="IPR000555">
    <property type="entry name" value="JAMM/MPN+_dom"/>
</dbReference>
<evidence type="ECO:0000256" key="2">
    <source>
        <dbReference type="ARBA" id="ARBA00010981"/>
    </source>
</evidence>
<gene>
    <name evidence="9" type="ORF">PACLA_8A030645</name>
</gene>
<dbReference type="AlphaFoldDB" id="A0A6S7G208"/>
<keyword evidence="10" id="KW-1185">Reference proteome</keyword>
<dbReference type="GO" id="GO:0016020">
    <property type="term" value="C:membrane"/>
    <property type="evidence" value="ECO:0007669"/>
    <property type="project" value="TreeGrafter"/>
</dbReference>
<keyword evidence="6" id="KW-0378">Hydrolase</keyword>
<dbReference type="Pfam" id="PF01398">
    <property type="entry name" value="JAB"/>
    <property type="match status" value="1"/>
</dbReference>
<dbReference type="GO" id="GO:0061578">
    <property type="term" value="F:K63-linked deubiquitinase activity"/>
    <property type="evidence" value="ECO:0007669"/>
    <property type="project" value="InterPro"/>
</dbReference>
<name>A0A6S7G208_PARCT</name>
<evidence type="ECO:0000256" key="8">
    <source>
        <dbReference type="ARBA" id="ARBA00023049"/>
    </source>
</evidence>
<protein>
    <submittedName>
        <fullName evidence="9">STAM-binding -like A</fullName>
    </submittedName>
</protein>
<keyword evidence="5" id="KW-0833">Ubl conjugation pathway</keyword>
<evidence type="ECO:0000313" key="10">
    <source>
        <dbReference type="Proteomes" id="UP001152795"/>
    </source>
</evidence>
<dbReference type="EMBL" id="CACRXK020000714">
    <property type="protein sequence ID" value="CAB3984273.1"/>
    <property type="molecule type" value="Genomic_DNA"/>
</dbReference>
<dbReference type="PANTHER" id="PTHR12947">
    <property type="entry name" value="AMSH-LIKE PROTEASE"/>
    <property type="match status" value="1"/>
</dbReference>
<dbReference type="Proteomes" id="UP001152795">
    <property type="component" value="Unassembled WGS sequence"/>
</dbReference>
<evidence type="ECO:0000313" key="9">
    <source>
        <dbReference type="EMBL" id="CAB3984273.1"/>
    </source>
</evidence>
<dbReference type="GO" id="GO:0005768">
    <property type="term" value="C:endosome"/>
    <property type="evidence" value="ECO:0007669"/>
    <property type="project" value="TreeGrafter"/>
</dbReference>
<dbReference type="Pfam" id="PF08969">
    <property type="entry name" value="USP8_dimer"/>
    <property type="match status" value="1"/>
</dbReference>
<evidence type="ECO:0000256" key="6">
    <source>
        <dbReference type="ARBA" id="ARBA00022801"/>
    </source>
</evidence>
<evidence type="ECO:0000256" key="7">
    <source>
        <dbReference type="ARBA" id="ARBA00022833"/>
    </source>
</evidence>
<dbReference type="GO" id="GO:0046872">
    <property type="term" value="F:metal ion binding"/>
    <property type="evidence" value="ECO:0007669"/>
    <property type="project" value="UniProtKB-KW"/>
</dbReference>
<dbReference type="Gene3D" id="3.40.140.10">
    <property type="entry name" value="Cytidine Deaminase, domain 2"/>
    <property type="match status" value="1"/>
</dbReference>
<dbReference type="GO" id="GO:0070536">
    <property type="term" value="P:protein K63-linked deubiquitination"/>
    <property type="evidence" value="ECO:0007669"/>
    <property type="project" value="InterPro"/>
</dbReference>
<dbReference type="InterPro" id="IPR015063">
    <property type="entry name" value="USP8_dimer"/>
</dbReference>
<dbReference type="GO" id="GO:0006508">
    <property type="term" value="P:proteolysis"/>
    <property type="evidence" value="ECO:0007669"/>
    <property type="project" value="UniProtKB-KW"/>
</dbReference>
<dbReference type="PANTHER" id="PTHR12947:SF13">
    <property type="entry name" value="FI19924P1"/>
    <property type="match status" value="1"/>
</dbReference>
<dbReference type="OrthoDB" id="3640at2759"/>
<dbReference type="SUPFAM" id="SSF102712">
    <property type="entry name" value="JAB1/MPN domain"/>
    <property type="match status" value="1"/>
</dbReference>
<accession>A0A6S7G208</accession>
<comment type="cofactor">
    <cofactor evidence="1">
        <name>Zn(2+)</name>
        <dbReference type="ChEBI" id="CHEBI:29105"/>
    </cofactor>
</comment>